<protein>
    <submittedName>
        <fullName evidence="1">Uncharacterized protein</fullName>
    </submittedName>
</protein>
<gene>
    <name evidence="1" type="ORF">LCGC14_3085090</name>
</gene>
<name>A0A0F8WCY5_9ZZZZ</name>
<reference evidence="1" key="1">
    <citation type="journal article" date="2015" name="Nature">
        <title>Complex archaea that bridge the gap between prokaryotes and eukaryotes.</title>
        <authorList>
            <person name="Spang A."/>
            <person name="Saw J.H."/>
            <person name="Jorgensen S.L."/>
            <person name="Zaremba-Niedzwiedzka K."/>
            <person name="Martijn J."/>
            <person name="Lind A.E."/>
            <person name="van Eijk R."/>
            <person name="Schleper C."/>
            <person name="Guy L."/>
            <person name="Ettema T.J."/>
        </authorList>
    </citation>
    <scope>NUCLEOTIDE SEQUENCE</scope>
</reference>
<proteinExistence type="predicted"/>
<comment type="caution">
    <text evidence="1">The sequence shown here is derived from an EMBL/GenBank/DDBJ whole genome shotgun (WGS) entry which is preliminary data.</text>
</comment>
<accession>A0A0F8WCY5</accession>
<organism evidence="1">
    <name type="scientific">marine sediment metagenome</name>
    <dbReference type="NCBI Taxonomy" id="412755"/>
    <lineage>
        <taxon>unclassified sequences</taxon>
        <taxon>metagenomes</taxon>
        <taxon>ecological metagenomes</taxon>
    </lineage>
</organism>
<dbReference type="AlphaFoldDB" id="A0A0F8WCY5"/>
<sequence length="139" mass="15774">MSEGITFDPMGTVTITLEDKAYVLGRPKLRQYRHHRDEIRTLAATAVTKLEEMQTKLETLKEDGPAFEKLTEKITEVSRNSFLLTSVPWLISVFKDLGDPLPDDWDEWPAWLAADQTIPTQIIDHWRTVPLAPGAKGTN</sequence>
<dbReference type="EMBL" id="LAZR01066012">
    <property type="protein sequence ID" value="KKK54403.1"/>
    <property type="molecule type" value="Genomic_DNA"/>
</dbReference>
<evidence type="ECO:0000313" key="1">
    <source>
        <dbReference type="EMBL" id="KKK54403.1"/>
    </source>
</evidence>